<dbReference type="AlphaFoldDB" id="A0AAQ3RMH8"/>
<evidence type="ECO:0000313" key="2">
    <source>
        <dbReference type="Proteomes" id="UP001374535"/>
    </source>
</evidence>
<dbReference type="Gene3D" id="2.120.10.80">
    <property type="entry name" value="Kelch-type beta propeller"/>
    <property type="match status" value="1"/>
</dbReference>
<organism evidence="1 2">
    <name type="scientific">Vigna mungo</name>
    <name type="common">Black gram</name>
    <name type="synonym">Phaseolus mungo</name>
    <dbReference type="NCBI Taxonomy" id="3915"/>
    <lineage>
        <taxon>Eukaryota</taxon>
        <taxon>Viridiplantae</taxon>
        <taxon>Streptophyta</taxon>
        <taxon>Embryophyta</taxon>
        <taxon>Tracheophyta</taxon>
        <taxon>Spermatophyta</taxon>
        <taxon>Magnoliopsida</taxon>
        <taxon>eudicotyledons</taxon>
        <taxon>Gunneridae</taxon>
        <taxon>Pentapetalae</taxon>
        <taxon>rosids</taxon>
        <taxon>fabids</taxon>
        <taxon>Fabales</taxon>
        <taxon>Fabaceae</taxon>
        <taxon>Papilionoideae</taxon>
        <taxon>50 kb inversion clade</taxon>
        <taxon>NPAAA clade</taxon>
        <taxon>indigoferoid/millettioid clade</taxon>
        <taxon>Phaseoleae</taxon>
        <taxon>Vigna</taxon>
    </lineage>
</organism>
<gene>
    <name evidence="1" type="ORF">V8G54_030548</name>
</gene>
<dbReference type="EMBL" id="CP144692">
    <property type="protein sequence ID" value="WVY98397.1"/>
    <property type="molecule type" value="Genomic_DNA"/>
</dbReference>
<accession>A0AAQ3RMH8</accession>
<proteinExistence type="predicted"/>
<dbReference type="Proteomes" id="UP001374535">
    <property type="component" value="Chromosome 9"/>
</dbReference>
<dbReference type="InterPro" id="IPR015915">
    <property type="entry name" value="Kelch-typ_b-propeller"/>
</dbReference>
<reference evidence="1 2" key="1">
    <citation type="journal article" date="2023" name="Life. Sci Alliance">
        <title>Evolutionary insights into 3D genome organization and epigenetic landscape of Vigna mungo.</title>
        <authorList>
            <person name="Junaid A."/>
            <person name="Singh B."/>
            <person name="Bhatia S."/>
        </authorList>
    </citation>
    <scope>NUCLEOTIDE SEQUENCE [LARGE SCALE GENOMIC DNA]</scope>
    <source>
        <strain evidence="1">Urdbean</strain>
    </source>
</reference>
<name>A0AAQ3RMH8_VIGMU</name>
<protein>
    <submittedName>
        <fullName evidence="1">Uncharacterized protein</fullName>
    </submittedName>
</protein>
<dbReference type="PANTHER" id="PTHR46422">
    <property type="entry name" value="SERINE/THREONINE-PROTEIN PHOSPHATASE BSL3"/>
    <property type="match status" value="1"/>
</dbReference>
<sequence>MSGKRVVSDAWVLDTAQKPYVWQKLNPEGDRPSARMYATASARSDGMFLLCGGRDSSGAPLADAYGLLMHRNGQWEWTLAPGVSPSPRYQHAAIKAYLVYMYVPRPGGNNCGIVEHYGYGLPPIALQLAVVPGEGDILLFPQPPSFHILTFWKAKKQLYLLSLMQILHLRPAHGTQQHFHQSTLYGTGLSKKDWNQELNQEMPLSVLAKLGKDINKSKKKIKWTR</sequence>
<evidence type="ECO:0000313" key="1">
    <source>
        <dbReference type="EMBL" id="WVY98397.1"/>
    </source>
</evidence>
<dbReference type="SUPFAM" id="SSF117281">
    <property type="entry name" value="Kelch motif"/>
    <property type="match status" value="1"/>
</dbReference>
<dbReference type="PANTHER" id="PTHR46422:SF6">
    <property type="entry name" value="SERINE_THREONINE-PROTEIN PHOSPHATASE BSL1"/>
    <property type="match status" value="1"/>
</dbReference>
<keyword evidence="2" id="KW-1185">Reference proteome</keyword>